<name>A0ABD3IN05_EUCGL</name>
<feature type="region of interest" description="Disordered" evidence="1">
    <location>
        <begin position="56"/>
        <end position="88"/>
    </location>
</feature>
<protein>
    <submittedName>
        <fullName evidence="2">Uncharacterized protein</fullName>
    </submittedName>
</protein>
<dbReference type="Proteomes" id="UP001634007">
    <property type="component" value="Unassembled WGS sequence"/>
</dbReference>
<proteinExistence type="predicted"/>
<gene>
    <name evidence="2" type="ORF">ACJRO7_006950</name>
</gene>
<reference evidence="2 3" key="1">
    <citation type="submission" date="2024-11" db="EMBL/GenBank/DDBJ databases">
        <title>Chromosome-level genome assembly of Eucalyptus globulus Labill. provides insights into its genome evolution.</title>
        <authorList>
            <person name="Li X."/>
        </authorList>
    </citation>
    <scope>NUCLEOTIDE SEQUENCE [LARGE SCALE GENOMIC DNA]</scope>
    <source>
        <strain evidence="2">CL2024</strain>
        <tissue evidence="2">Fresh tender leaves</tissue>
    </source>
</reference>
<accession>A0ABD3IN05</accession>
<evidence type="ECO:0000313" key="2">
    <source>
        <dbReference type="EMBL" id="KAL3715137.1"/>
    </source>
</evidence>
<organism evidence="2 3">
    <name type="scientific">Eucalyptus globulus</name>
    <name type="common">Tasmanian blue gum</name>
    <dbReference type="NCBI Taxonomy" id="34317"/>
    <lineage>
        <taxon>Eukaryota</taxon>
        <taxon>Viridiplantae</taxon>
        <taxon>Streptophyta</taxon>
        <taxon>Embryophyta</taxon>
        <taxon>Tracheophyta</taxon>
        <taxon>Spermatophyta</taxon>
        <taxon>Magnoliopsida</taxon>
        <taxon>eudicotyledons</taxon>
        <taxon>Gunneridae</taxon>
        <taxon>Pentapetalae</taxon>
        <taxon>rosids</taxon>
        <taxon>malvids</taxon>
        <taxon>Myrtales</taxon>
        <taxon>Myrtaceae</taxon>
        <taxon>Myrtoideae</taxon>
        <taxon>Eucalypteae</taxon>
        <taxon>Eucalyptus</taxon>
    </lineage>
</organism>
<evidence type="ECO:0000256" key="1">
    <source>
        <dbReference type="SAM" id="MobiDB-lite"/>
    </source>
</evidence>
<dbReference type="AlphaFoldDB" id="A0ABD3IN05"/>
<sequence>MARIGPPPDTGLVPCQPGMSGHRNIGRAVLLHLGLSFRTSPLVNCAGRRRCSGVDIKEHDLGGAPSRPSRSDPEAIEPERAAPNESPPSQLILSILELIVPAARNLSHQISNFQLSTSSA</sequence>
<evidence type="ECO:0000313" key="3">
    <source>
        <dbReference type="Proteomes" id="UP001634007"/>
    </source>
</evidence>
<feature type="compositionally biased region" description="Basic and acidic residues" evidence="1">
    <location>
        <begin position="69"/>
        <end position="82"/>
    </location>
</feature>
<dbReference type="EMBL" id="JBJKBG010000011">
    <property type="protein sequence ID" value="KAL3715137.1"/>
    <property type="molecule type" value="Genomic_DNA"/>
</dbReference>
<keyword evidence="3" id="KW-1185">Reference proteome</keyword>
<comment type="caution">
    <text evidence="2">The sequence shown here is derived from an EMBL/GenBank/DDBJ whole genome shotgun (WGS) entry which is preliminary data.</text>
</comment>